<organism evidence="1 2">
    <name type="scientific">Flagellimonas aurea</name>
    <dbReference type="NCBI Taxonomy" id="2915619"/>
    <lineage>
        <taxon>Bacteria</taxon>
        <taxon>Pseudomonadati</taxon>
        <taxon>Bacteroidota</taxon>
        <taxon>Flavobacteriia</taxon>
        <taxon>Flavobacteriales</taxon>
        <taxon>Flavobacteriaceae</taxon>
        <taxon>Flagellimonas</taxon>
    </lineage>
</organism>
<evidence type="ECO:0000313" key="1">
    <source>
        <dbReference type="EMBL" id="MBO0355479.1"/>
    </source>
</evidence>
<evidence type="ECO:0008006" key="3">
    <source>
        <dbReference type="Google" id="ProtNLM"/>
    </source>
</evidence>
<dbReference type="EMBL" id="JAFLNL010000010">
    <property type="protein sequence ID" value="MBO0355479.1"/>
    <property type="molecule type" value="Genomic_DNA"/>
</dbReference>
<keyword evidence="2" id="KW-1185">Reference proteome</keyword>
<gene>
    <name evidence="1" type="ORF">J0656_15780</name>
</gene>
<dbReference type="RefSeq" id="WP_207035619.1">
    <property type="nucleotide sequence ID" value="NZ_JAFLNL010000010.1"/>
</dbReference>
<sequence length="1009" mass="113052">MDNPMTNSASRRDFFKQMVLGGTGLYLSPLLFQGCDDEDLGRPPFGVWEDMIKKLEQSPDHLIGRRNTLIASKDPKAMTDFVRESFQVLPNQRDFLRQLAHETLYGTDMALRCGLATPREKAEILKDMLVEAGFEAKVVLEHTNISLDGAKDIVFKKHIPDFDPPISERQMHKWNKALGASETNGSFEVIPDLKKRSEVLANDLLEKIDEKYIREASVNQGFHKNGVPSVILYENGGEKYAHVFDPAVPFGQLHPTNQEKRFSDATALKKPKDNDITIALSCRNAMDKWNETELVSGTWKLSQLLGNQLQVLFLNNMAFEDQATKSISQVCNFTPCLALQDINKDTTYLEERSFLGEPINLEGEKVLDRYNPTVLPKEELAGAIDNIHSLEGKVVPQAFPKVRLELEPMDAEGNIIGGLSTANFEVADNGQSPMVWMQQNSISPKILLLYDTSMSMPTEYRGEGIKTFLRNTESDVKEAYPTAQLLLQETGSNIYTSLLSAKQLDVDLILYATDGHNNDEYDPSYRSIYDAGPPAILLNVFAVDTFYKRLRENMDFVEIQADDQERTITKIKEFVGQLHFPTYVLTYNSFDEGKDHEVVVKVKDTVHRIRLTYHFPENDNVLGNRMIGLYLTISSNGMQPIKRTLAGYELHKDNYMSPIRPDRKMIDEVHEMLLGGAVMAFEREAPTLSLQLTEYLKTLMSNKAWFEAYQDNDLGRAVEELQKGGLSYPALLLTMMQPLNDQVTDKAITYPSGFRSCLIKLTPGYYNKESKTSFDYLPTSEYLSATRDSKGGFAETLKKTAQLAILEGHVFEDSALDLLKGKPLLLNKDRGLDERFTTKALGEDYGYFSKFVFGGSELKFFDTSLQTKSFWKINPVNGELYGILPNQTGGGTRTTYEQLMELDSVIQGYKEVLSGMNVGLAVTGLGGLPLGIVATYSLTLVKLYALASQALILMNTTGMDEDITLALQALACDIYKEVLYDSFYAVGSAASTIENLIGAVGGNFSFFKC</sequence>
<accession>A0ABS3G8V6</accession>
<dbReference type="Proteomes" id="UP000664044">
    <property type="component" value="Unassembled WGS sequence"/>
</dbReference>
<proteinExistence type="predicted"/>
<name>A0ABS3G8V6_9FLAO</name>
<comment type="caution">
    <text evidence="1">The sequence shown here is derived from an EMBL/GenBank/DDBJ whole genome shotgun (WGS) entry which is preliminary data.</text>
</comment>
<reference evidence="1 2" key="1">
    <citation type="submission" date="2021-03" db="EMBL/GenBank/DDBJ databases">
        <title>Muricauda lutimaris sp. nov. and Muricauda ruestringensis sp. nov, two marine members of the Flavobacteriaceae isolated from deep sea sediments of Western Pacific.</title>
        <authorList>
            <person name="Zhao S."/>
            <person name="Liu R."/>
        </authorList>
    </citation>
    <scope>NUCLEOTIDE SEQUENCE [LARGE SCALE GENOMIC DNA]</scope>
    <source>
        <strain evidence="1 2">BC31-1-A7</strain>
    </source>
</reference>
<evidence type="ECO:0000313" key="2">
    <source>
        <dbReference type="Proteomes" id="UP000664044"/>
    </source>
</evidence>
<protein>
    <recommendedName>
        <fullName evidence="3">VWA domain-containing protein</fullName>
    </recommendedName>
</protein>